<dbReference type="InterPro" id="IPR016024">
    <property type="entry name" value="ARM-type_fold"/>
</dbReference>
<accession>A0A6S7JXC3</accession>
<dbReference type="PANTHER" id="PTHR32086">
    <property type="entry name" value="FANCONI ANEMIA GROUP D2 PROTEIN"/>
    <property type="match status" value="1"/>
</dbReference>
<keyword evidence="3" id="KW-0832">Ubl conjugation</keyword>
<protein>
    <submittedName>
        <fullName evidence="6">Fanconi anemia group D2</fullName>
    </submittedName>
</protein>
<dbReference type="PANTHER" id="PTHR32086:SF0">
    <property type="entry name" value="FANCONI ANEMIA GROUP D2 PROTEIN"/>
    <property type="match status" value="1"/>
</dbReference>
<dbReference type="AlphaFoldDB" id="A0A6S7JXC3"/>
<evidence type="ECO:0000313" key="6">
    <source>
        <dbReference type="EMBL" id="CAB4035768.1"/>
    </source>
</evidence>
<dbReference type="GO" id="GO:0036297">
    <property type="term" value="P:interstrand cross-link repair"/>
    <property type="evidence" value="ECO:0007669"/>
    <property type="project" value="TreeGrafter"/>
</dbReference>
<evidence type="ECO:0000256" key="3">
    <source>
        <dbReference type="ARBA" id="ARBA00022843"/>
    </source>
</evidence>
<dbReference type="OrthoDB" id="27031at2759"/>
<dbReference type="EMBL" id="CACRXK020021357">
    <property type="protein sequence ID" value="CAB4035768.1"/>
    <property type="molecule type" value="Genomic_DNA"/>
</dbReference>
<sequence>MHVRRVRFFYTLFIITSAGKKRRSGKENVARSNDVINKVLQTTFGKLLTKAGVTLTSGEVQNKIKLDQTMFQRNLYNALKRHQHYPQVLAEFVEGLVSYIEDPQRFCLSLLPTSTSEDCEESTRGPTQDSLMRILLGIDSLQPLIANALLEKIPEFSDDNNRVSEHDVPRLVINQFKWLDRIAHPKDLSDKLLEIISISNMSIQREIITAIPEILDDNEHVDIAKELIDIMKQNSQLTVAILDTLTNLNLKADLLAEVRESVINMLSSTEMDDLPVVVKFILQSVADNEAFEAISEVRNNLEFTCSLIPAATSTPSNIRKSVAGNKSKDGVLLTLDAIKASIRFRKSIADGWLKTLDNVKNSSEHLVIDVFAVLILYAVTSKRKPVESLLRNKIRSGCFTEDVLSMAFKSYGQVLREYFENLLVISEVLLRSPDSVVSSYAKKIYVQAFLTFDLYCKQEVVGALVTHVGSGFPNEADSSLDVLSDLVEHHPSHMSSFAIFLK</sequence>
<evidence type="ECO:0000313" key="7">
    <source>
        <dbReference type="Proteomes" id="UP001152795"/>
    </source>
</evidence>
<dbReference type="Proteomes" id="UP001152795">
    <property type="component" value="Unassembled WGS sequence"/>
</dbReference>
<evidence type="ECO:0000256" key="1">
    <source>
        <dbReference type="ARBA" id="ARBA00004123"/>
    </source>
</evidence>
<dbReference type="GO" id="GO:0000793">
    <property type="term" value="C:condensed chromosome"/>
    <property type="evidence" value="ECO:0007669"/>
    <property type="project" value="TreeGrafter"/>
</dbReference>
<gene>
    <name evidence="6" type="ORF">PACLA_8A035224</name>
</gene>
<feature type="non-terminal residue" evidence="6">
    <location>
        <position position="1"/>
    </location>
</feature>
<evidence type="ECO:0000256" key="4">
    <source>
        <dbReference type="ARBA" id="ARBA00023242"/>
    </source>
</evidence>
<comment type="similarity">
    <text evidence="5">Belongs to the Fanconi anemia protein FANCD2 family.</text>
</comment>
<comment type="caution">
    <text evidence="6">The sequence shown here is derived from an EMBL/GenBank/DDBJ whole genome shotgun (WGS) entry which is preliminary data.</text>
</comment>
<dbReference type="GO" id="GO:1990918">
    <property type="term" value="P:double-strand break repair involved in meiotic recombination"/>
    <property type="evidence" value="ECO:0007669"/>
    <property type="project" value="TreeGrafter"/>
</dbReference>
<dbReference type="GO" id="GO:0070182">
    <property type="term" value="F:DNA polymerase binding"/>
    <property type="evidence" value="ECO:0007669"/>
    <property type="project" value="TreeGrafter"/>
</dbReference>
<keyword evidence="4" id="KW-0539">Nucleus</keyword>
<dbReference type="GO" id="GO:0007129">
    <property type="term" value="P:homologous chromosome pairing at meiosis"/>
    <property type="evidence" value="ECO:0007669"/>
    <property type="project" value="TreeGrafter"/>
</dbReference>
<organism evidence="6 7">
    <name type="scientific">Paramuricea clavata</name>
    <name type="common">Red gorgonian</name>
    <name type="synonym">Violescent sea-whip</name>
    <dbReference type="NCBI Taxonomy" id="317549"/>
    <lineage>
        <taxon>Eukaryota</taxon>
        <taxon>Metazoa</taxon>
        <taxon>Cnidaria</taxon>
        <taxon>Anthozoa</taxon>
        <taxon>Octocorallia</taxon>
        <taxon>Malacalcyonacea</taxon>
        <taxon>Plexauridae</taxon>
        <taxon>Paramuricea</taxon>
    </lineage>
</organism>
<evidence type="ECO:0000256" key="5">
    <source>
        <dbReference type="ARBA" id="ARBA00093456"/>
    </source>
</evidence>
<dbReference type="GO" id="GO:0005634">
    <property type="term" value="C:nucleus"/>
    <property type="evidence" value="ECO:0007669"/>
    <property type="project" value="UniProtKB-SubCell"/>
</dbReference>
<dbReference type="SUPFAM" id="SSF48371">
    <property type="entry name" value="ARM repeat"/>
    <property type="match status" value="1"/>
</dbReference>
<name>A0A6S7JXC3_PARCT</name>
<proteinExistence type="inferred from homology"/>
<dbReference type="GO" id="GO:0031573">
    <property type="term" value="P:mitotic intra-S DNA damage checkpoint signaling"/>
    <property type="evidence" value="ECO:0007669"/>
    <property type="project" value="TreeGrafter"/>
</dbReference>
<reference evidence="6" key="1">
    <citation type="submission" date="2020-04" db="EMBL/GenBank/DDBJ databases">
        <authorList>
            <person name="Alioto T."/>
            <person name="Alioto T."/>
            <person name="Gomez Garrido J."/>
        </authorList>
    </citation>
    <scope>NUCLEOTIDE SEQUENCE</scope>
    <source>
        <strain evidence="6">A484AB</strain>
    </source>
</reference>
<keyword evidence="7" id="KW-1185">Reference proteome</keyword>
<evidence type="ECO:0000256" key="2">
    <source>
        <dbReference type="ARBA" id="ARBA00022499"/>
    </source>
</evidence>
<dbReference type="InterPro" id="IPR029448">
    <property type="entry name" value="FANCD2"/>
</dbReference>
<dbReference type="Pfam" id="PF14631">
    <property type="entry name" value="FancD2"/>
    <property type="match status" value="1"/>
</dbReference>
<keyword evidence="2" id="KW-1017">Isopeptide bond</keyword>
<comment type="subcellular location">
    <subcellularLocation>
        <location evidence="1">Nucleus</location>
    </subcellularLocation>
</comment>